<evidence type="ECO:0000256" key="1">
    <source>
        <dbReference type="SAM" id="MobiDB-lite"/>
    </source>
</evidence>
<dbReference type="Proteomes" id="UP000193570">
    <property type="component" value="Unassembled WGS sequence"/>
</dbReference>
<gene>
    <name evidence="2" type="ORF">ROJ8625_01941</name>
</gene>
<dbReference type="AlphaFoldDB" id="A0A1X6Z5H1"/>
<evidence type="ECO:0000313" key="3">
    <source>
        <dbReference type="Proteomes" id="UP000193570"/>
    </source>
</evidence>
<dbReference type="RefSeq" id="WP_159456747.1">
    <property type="nucleotide sequence ID" value="NZ_FWFK01000003.1"/>
</dbReference>
<reference evidence="2 3" key="1">
    <citation type="submission" date="2017-03" db="EMBL/GenBank/DDBJ databases">
        <authorList>
            <person name="Afonso C.L."/>
            <person name="Miller P.J."/>
            <person name="Scott M.A."/>
            <person name="Spackman E."/>
            <person name="Goraichik I."/>
            <person name="Dimitrov K.M."/>
            <person name="Suarez D.L."/>
            <person name="Swayne D.E."/>
        </authorList>
    </citation>
    <scope>NUCLEOTIDE SEQUENCE [LARGE SCALE GENOMIC DNA]</scope>
    <source>
        <strain evidence="2 3">CECT 8625</strain>
    </source>
</reference>
<dbReference type="EMBL" id="FWFK01000003">
    <property type="protein sequence ID" value="SLN40985.1"/>
    <property type="molecule type" value="Genomic_DNA"/>
</dbReference>
<dbReference type="OrthoDB" id="7873573at2"/>
<accession>A0A1X6Z5H1</accession>
<name>A0A1X6Z5H1_9RHOB</name>
<sequence length="50" mass="5343">MDAAFIVPVLALITLLAGTVYALWSKHVTEQAKADPAHPKSRLAADTPSR</sequence>
<proteinExistence type="predicted"/>
<evidence type="ECO:0000313" key="2">
    <source>
        <dbReference type="EMBL" id="SLN40985.1"/>
    </source>
</evidence>
<feature type="region of interest" description="Disordered" evidence="1">
    <location>
        <begin position="30"/>
        <end position="50"/>
    </location>
</feature>
<organism evidence="2 3">
    <name type="scientific">Roseivivax jejudonensis</name>
    <dbReference type="NCBI Taxonomy" id="1529041"/>
    <lineage>
        <taxon>Bacteria</taxon>
        <taxon>Pseudomonadati</taxon>
        <taxon>Pseudomonadota</taxon>
        <taxon>Alphaproteobacteria</taxon>
        <taxon>Rhodobacterales</taxon>
        <taxon>Roseobacteraceae</taxon>
        <taxon>Roseivivax</taxon>
    </lineage>
</organism>
<protein>
    <submittedName>
        <fullName evidence="2">Uncharacterized protein</fullName>
    </submittedName>
</protein>
<keyword evidence="3" id="KW-1185">Reference proteome</keyword>